<evidence type="ECO:0000256" key="1">
    <source>
        <dbReference type="SAM" id="MobiDB-lite"/>
    </source>
</evidence>
<organism evidence="2 3">
    <name type="scientific">[Candida] anglica</name>
    <dbReference type="NCBI Taxonomy" id="148631"/>
    <lineage>
        <taxon>Eukaryota</taxon>
        <taxon>Fungi</taxon>
        <taxon>Dikarya</taxon>
        <taxon>Ascomycota</taxon>
        <taxon>Saccharomycotina</taxon>
        <taxon>Pichiomycetes</taxon>
        <taxon>Debaryomycetaceae</taxon>
        <taxon>Kurtzmaniella</taxon>
    </lineage>
</organism>
<gene>
    <name evidence="2" type="ORF">CAAN4_H19438</name>
</gene>
<name>A0ABP0EN65_9ASCO</name>
<feature type="region of interest" description="Disordered" evidence="1">
    <location>
        <begin position="89"/>
        <end position="121"/>
    </location>
</feature>
<accession>A0ABP0EN65</accession>
<reference evidence="2 3" key="1">
    <citation type="submission" date="2024-01" db="EMBL/GenBank/DDBJ databases">
        <authorList>
            <consortium name="Genoscope - CEA"/>
            <person name="William W."/>
        </authorList>
    </citation>
    <scope>NUCLEOTIDE SEQUENCE [LARGE SCALE GENOMIC DNA]</scope>
    <source>
        <strain evidence="2 3">29B2s-10</strain>
    </source>
</reference>
<evidence type="ECO:0000313" key="2">
    <source>
        <dbReference type="EMBL" id="CAK7921857.1"/>
    </source>
</evidence>
<keyword evidence="3" id="KW-1185">Reference proteome</keyword>
<proteinExistence type="predicted"/>
<sequence length="355" mass="41712">MTDKKKRKNEYQDPFEAYHIQREANRQRMIKEKRLNVIRGASAVNSGTTPATSVGVDKLRFKKSRNVNSGNNSAKVSLSGLRGELMELHNKPIQPQTINSSTKTRHSPDNKSGRDISKKRHNKPISILQLNSIINNATFTSGTVRNGFQNRYLKISKEILNPVLRQLNRNSNISLNTFFKNITYILKWLKFNRFDYVIADRNINQYKVQIISNMYTPQNRPKILNVNELLNRFIENNLKKKEGDKKRNMVEKFVQQKYFPPIQSKKNHYIPTHMVESFKKIGSFMISVKVKNLDSKLSNIILLMRADIRFKIEREDFLLLKDSYMHYQEINGCKFPTYLTFQIFKKDAMDFNFFK</sequence>
<dbReference type="Proteomes" id="UP001497600">
    <property type="component" value="Chromosome H"/>
</dbReference>
<protein>
    <submittedName>
        <fullName evidence="2">Uncharacterized protein</fullName>
    </submittedName>
</protein>
<dbReference type="EMBL" id="OZ004260">
    <property type="protein sequence ID" value="CAK7921857.1"/>
    <property type="molecule type" value="Genomic_DNA"/>
</dbReference>
<feature type="compositionally biased region" description="Polar residues" evidence="1">
    <location>
        <begin position="93"/>
        <end position="102"/>
    </location>
</feature>
<feature type="compositionally biased region" description="Basic and acidic residues" evidence="1">
    <location>
        <begin position="106"/>
        <end position="116"/>
    </location>
</feature>
<evidence type="ECO:0000313" key="3">
    <source>
        <dbReference type="Proteomes" id="UP001497600"/>
    </source>
</evidence>